<keyword evidence="3" id="KW-1185">Reference proteome</keyword>
<dbReference type="Proteomes" id="UP000799324">
    <property type="component" value="Unassembled WGS sequence"/>
</dbReference>
<name>A0A6A6TPG0_9PLEO</name>
<reference evidence="2" key="1">
    <citation type="journal article" date="2020" name="Stud. Mycol.">
        <title>101 Dothideomycetes genomes: a test case for predicting lifestyles and emergence of pathogens.</title>
        <authorList>
            <person name="Haridas S."/>
            <person name="Albert R."/>
            <person name="Binder M."/>
            <person name="Bloem J."/>
            <person name="Labutti K."/>
            <person name="Salamov A."/>
            <person name="Andreopoulos B."/>
            <person name="Baker S."/>
            <person name="Barry K."/>
            <person name="Bills G."/>
            <person name="Bluhm B."/>
            <person name="Cannon C."/>
            <person name="Castanera R."/>
            <person name="Culley D."/>
            <person name="Daum C."/>
            <person name="Ezra D."/>
            <person name="Gonzalez J."/>
            <person name="Henrissat B."/>
            <person name="Kuo A."/>
            <person name="Liang C."/>
            <person name="Lipzen A."/>
            <person name="Lutzoni F."/>
            <person name="Magnuson J."/>
            <person name="Mondo S."/>
            <person name="Nolan M."/>
            <person name="Ohm R."/>
            <person name="Pangilinan J."/>
            <person name="Park H.-J."/>
            <person name="Ramirez L."/>
            <person name="Alfaro M."/>
            <person name="Sun H."/>
            <person name="Tritt A."/>
            <person name="Yoshinaga Y."/>
            <person name="Zwiers L.-H."/>
            <person name="Turgeon B."/>
            <person name="Goodwin S."/>
            <person name="Spatafora J."/>
            <person name="Crous P."/>
            <person name="Grigoriev I."/>
        </authorList>
    </citation>
    <scope>NUCLEOTIDE SEQUENCE</scope>
    <source>
        <strain evidence="2">CBS 122681</strain>
    </source>
</reference>
<sequence>MQSHIKSVYGSNDVEYASKQHAQRHEEASRHPNQSRASRKRSQERATSSNHHAGSENNLPDQPSSLHQAPPSQYEQYAWHAVPRPWSTTATHNEHAISGRDQHSYSNHNVTVPPGNAPEVYNAPLGLTLANLQQLDDVQEETDPMTLWMQEKQRTAPWDAVGYVKEAEQVRRG</sequence>
<evidence type="ECO:0000313" key="3">
    <source>
        <dbReference type="Proteomes" id="UP000799324"/>
    </source>
</evidence>
<dbReference type="AlphaFoldDB" id="A0A6A6TPG0"/>
<gene>
    <name evidence="2" type="ORF">K491DRAFT_710925</name>
</gene>
<feature type="compositionally biased region" description="Basic and acidic residues" evidence="1">
    <location>
        <begin position="92"/>
        <end position="103"/>
    </location>
</feature>
<accession>A0A6A6TPG0</accession>
<protein>
    <submittedName>
        <fullName evidence="2">Uncharacterized protein</fullName>
    </submittedName>
</protein>
<organism evidence="2 3">
    <name type="scientific">Lophiostoma macrostomum CBS 122681</name>
    <dbReference type="NCBI Taxonomy" id="1314788"/>
    <lineage>
        <taxon>Eukaryota</taxon>
        <taxon>Fungi</taxon>
        <taxon>Dikarya</taxon>
        <taxon>Ascomycota</taxon>
        <taxon>Pezizomycotina</taxon>
        <taxon>Dothideomycetes</taxon>
        <taxon>Pleosporomycetidae</taxon>
        <taxon>Pleosporales</taxon>
        <taxon>Lophiostomataceae</taxon>
        <taxon>Lophiostoma</taxon>
    </lineage>
</organism>
<proteinExistence type="predicted"/>
<feature type="region of interest" description="Disordered" evidence="1">
    <location>
        <begin position="1"/>
        <end position="108"/>
    </location>
</feature>
<evidence type="ECO:0000313" key="2">
    <source>
        <dbReference type="EMBL" id="KAF2661346.1"/>
    </source>
</evidence>
<dbReference type="EMBL" id="MU004294">
    <property type="protein sequence ID" value="KAF2661346.1"/>
    <property type="molecule type" value="Genomic_DNA"/>
</dbReference>
<feature type="compositionally biased region" description="Polar residues" evidence="1">
    <location>
        <begin position="45"/>
        <end position="75"/>
    </location>
</feature>
<evidence type="ECO:0000256" key="1">
    <source>
        <dbReference type="SAM" id="MobiDB-lite"/>
    </source>
</evidence>